<protein>
    <submittedName>
        <fullName evidence="1">Uncharacterized protein</fullName>
    </submittedName>
</protein>
<accession>A0A2W7BUJ6</accession>
<dbReference type="OrthoDB" id="8101056at2"/>
<evidence type="ECO:0000313" key="1">
    <source>
        <dbReference type="EMBL" id="PZV34247.1"/>
    </source>
</evidence>
<name>A0A2W7BUJ6_9HYPH</name>
<organism evidence="1 2">
    <name type="scientific">Mesorhizobium kowhaii</name>
    <dbReference type="NCBI Taxonomy" id="1300272"/>
    <lineage>
        <taxon>Bacteria</taxon>
        <taxon>Pseudomonadati</taxon>
        <taxon>Pseudomonadota</taxon>
        <taxon>Alphaproteobacteria</taxon>
        <taxon>Hyphomicrobiales</taxon>
        <taxon>Phyllobacteriaceae</taxon>
        <taxon>Mesorhizobium</taxon>
    </lineage>
</organism>
<comment type="caution">
    <text evidence="1">The sequence shown here is derived from an EMBL/GenBank/DDBJ whole genome shotgun (WGS) entry which is preliminary data.</text>
</comment>
<keyword evidence="2" id="KW-1185">Reference proteome</keyword>
<dbReference type="EMBL" id="MZXV01000076">
    <property type="protein sequence ID" value="PZV34247.1"/>
    <property type="molecule type" value="Genomic_DNA"/>
</dbReference>
<gene>
    <name evidence="1" type="ORF">B5V02_34840</name>
</gene>
<reference evidence="2" key="1">
    <citation type="submission" date="2017-03" db="EMBL/GenBank/DDBJ databases">
        <authorList>
            <person name="Safronova V.I."/>
            <person name="Sazanova A.L."/>
            <person name="Chirak E.R."/>
        </authorList>
    </citation>
    <scope>NUCLEOTIDE SEQUENCE [LARGE SCALE GENOMIC DNA]</scope>
    <source>
        <strain evidence="2">Ach-343</strain>
    </source>
</reference>
<evidence type="ECO:0000313" key="2">
    <source>
        <dbReference type="Proteomes" id="UP000248616"/>
    </source>
</evidence>
<dbReference type="Proteomes" id="UP000248616">
    <property type="component" value="Unassembled WGS sequence"/>
</dbReference>
<sequence length="136" mass="14716">MNNIAEPAGVCAAPHLPAGILSPYYDGERGALIHGFANHQRCKKDAGIAASPFSPSLYGELRRVREADEKPNAWLFEQRTPGRVMRGGTNFHNDRLKPARVERSLASFAGQRLDAGAQPSNLFLEGADALFEAGGR</sequence>
<proteinExistence type="predicted"/>
<dbReference type="AlphaFoldDB" id="A0A2W7BUJ6"/>